<dbReference type="SUPFAM" id="SSF159245">
    <property type="entry name" value="AttH-like"/>
    <property type="match status" value="1"/>
</dbReference>
<dbReference type="Proteomes" id="UP000006820">
    <property type="component" value="Chromosome"/>
</dbReference>
<accession>Q5YSB3</accession>
<name>Q5YSB3_NOCFA</name>
<proteinExistence type="predicted"/>
<keyword evidence="2" id="KW-1185">Reference proteome</keyword>
<organism evidence="1 2">
    <name type="scientific">Nocardia farcinica (strain IFM 10152)</name>
    <dbReference type="NCBI Taxonomy" id="247156"/>
    <lineage>
        <taxon>Bacteria</taxon>
        <taxon>Bacillati</taxon>
        <taxon>Actinomycetota</taxon>
        <taxon>Actinomycetes</taxon>
        <taxon>Mycobacteriales</taxon>
        <taxon>Nocardiaceae</taxon>
        <taxon>Nocardia</taxon>
    </lineage>
</organism>
<evidence type="ECO:0000313" key="2">
    <source>
        <dbReference type="Proteomes" id="UP000006820"/>
    </source>
</evidence>
<evidence type="ECO:0000313" key="1">
    <source>
        <dbReference type="EMBL" id="BAD58928.1"/>
    </source>
</evidence>
<dbReference type="HOGENOM" id="CLU_059899_0_0_11"/>
<gene>
    <name evidence="1" type="ordered locus">NFA_40790</name>
</gene>
<reference evidence="1 2" key="1">
    <citation type="journal article" date="2004" name="Proc. Natl. Acad. Sci. U.S.A.">
        <title>The complete genomic sequence of Nocardia farcinica IFM 10152.</title>
        <authorList>
            <person name="Ishikawa J."/>
            <person name="Yamashita A."/>
            <person name="Mikami Y."/>
            <person name="Hoshino Y."/>
            <person name="Kurita H."/>
            <person name="Hotta K."/>
            <person name="Shiba T."/>
            <person name="Hattori M."/>
        </authorList>
    </citation>
    <scope>NUCLEOTIDE SEQUENCE [LARGE SCALE GENOMIC DNA]</scope>
    <source>
        <strain evidence="1 2">IFM 10152</strain>
    </source>
</reference>
<sequence>MSVEDTMSAATRVPGSAPVPLDEYPVHQTPLSLARVATSDRNFYDRSYFNAHDRDGGTLAITGFGVYPNLGVTDAYLAVRRGDLVRSVRFSDALGDRGLDMRVGGYRVEVLEPLHRLRVVCEHDDLACDLTWTGAFPTVAEQPHLILNGARPIIDASRFAQVGAWSGTLTVEGTDITVDEQVWTGTRDRSWGIRPVGEAEPPGRAAAEPSGGFWWLYVPLRFDDFAVVVIVQENPDGYRTLNDAVRVWPDGRVEQLGWPRVDIDYRSGSRHPVGARLSMTTPDGKPLEVEIRTGTGIPLHVGCGYGGDPDWQHGQWKGRGWAEFRRYDLTDPAIVPRIPFGVTDHVAHARCGDAEGWGLFEHASIGRHDPTGFADWGSVAP</sequence>
<protein>
    <submittedName>
        <fullName evidence="1">Uncharacterized protein</fullName>
    </submittedName>
</protein>
<dbReference type="STRING" id="247156.NFA_40790"/>
<dbReference type="eggNOG" id="ENOG502Z7KC">
    <property type="taxonomic scope" value="Bacteria"/>
</dbReference>
<dbReference type="KEGG" id="nfa:NFA_40790"/>
<dbReference type="EMBL" id="AP006618">
    <property type="protein sequence ID" value="BAD58928.1"/>
    <property type="molecule type" value="Genomic_DNA"/>
</dbReference>
<dbReference type="AlphaFoldDB" id="Q5YSB3"/>